<comment type="caution">
    <text evidence="3">The sequence shown here is derived from an EMBL/GenBank/DDBJ whole genome shotgun (WGS) entry which is preliminary data.</text>
</comment>
<proteinExistence type="predicted"/>
<keyword evidence="1" id="KW-0732">Signal</keyword>
<gene>
    <name evidence="3" type="ORF">DDR33_12740</name>
</gene>
<dbReference type="SUPFAM" id="SSF53474">
    <property type="entry name" value="alpha/beta-Hydrolases"/>
    <property type="match status" value="1"/>
</dbReference>
<feature type="signal peptide" evidence="1">
    <location>
        <begin position="1"/>
        <end position="20"/>
    </location>
</feature>
<sequence length="227" mass="24464">MMRSVVVTIFLSLLAGFAKADNEPLPVKLIPAKASPAPLVFLISGDGGWNNFIQSVSECLARKGMPVAGLDSKSYFWKGRSPGQAAADIHKAIISSLKATGKKSYILVGYSFGACIVPFIASRTPENLRQQMAGVYSISPDERGDFEIHISDMLSLGTVKGSYDVVAEMKKIKEKQPVCIFGSAEKSSVVKRFSDAGIKTVTLSGNHHYNNNYCALAETVARNEGIK</sequence>
<keyword evidence="4" id="KW-1185">Reference proteome</keyword>
<dbReference type="OrthoDB" id="641022at2"/>
<dbReference type="RefSeq" id="WP_109416167.1">
    <property type="nucleotide sequence ID" value="NZ_QEAS01000009.1"/>
</dbReference>
<evidence type="ECO:0000313" key="4">
    <source>
        <dbReference type="Proteomes" id="UP000245647"/>
    </source>
</evidence>
<evidence type="ECO:0000313" key="3">
    <source>
        <dbReference type="EMBL" id="PWG80460.1"/>
    </source>
</evidence>
<feature type="domain" description="Bacterial virulence" evidence="2">
    <location>
        <begin position="40"/>
        <end position="220"/>
    </location>
</feature>
<dbReference type="EMBL" id="QEAS01000009">
    <property type="protein sequence ID" value="PWG80460.1"/>
    <property type="molecule type" value="Genomic_DNA"/>
</dbReference>
<dbReference type="Proteomes" id="UP000245647">
    <property type="component" value="Unassembled WGS sequence"/>
</dbReference>
<dbReference type="Gene3D" id="3.40.50.1820">
    <property type="entry name" value="alpha/beta hydrolase"/>
    <property type="match status" value="1"/>
</dbReference>
<name>A0A2U2PGH7_9SPHI</name>
<feature type="chain" id="PRO_5015687076" evidence="1">
    <location>
        <begin position="21"/>
        <end position="227"/>
    </location>
</feature>
<accession>A0A2U2PGH7</accession>
<dbReference type="AlphaFoldDB" id="A0A2U2PGH7"/>
<reference evidence="3 4" key="1">
    <citation type="submission" date="2018-04" db="EMBL/GenBank/DDBJ databases">
        <title>Pedobacter chongqingensis sp. nov., isolated from a rottenly hemp rope.</title>
        <authorList>
            <person name="Cai Y."/>
        </authorList>
    </citation>
    <scope>NUCLEOTIDE SEQUENCE [LARGE SCALE GENOMIC DNA]</scope>
    <source>
        <strain evidence="3 4">FJ4-8</strain>
    </source>
</reference>
<dbReference type="InterPro" id="IPR010333">
    <property type="entry name" value="VirJ"/>
</dbReference>
<dbReference type="Pfam" id="PF06057">
    <property type="entry name" value="VirJ"/>
    <property type="match status" value="1"/>
</dbReference>
<evidence type="ECO:0000259" key="2">
    <source>
        <dbReference type="Pfam" id="PF06057"/>
    </source>
</evidence>
<dbReference type="InterPro" id="IPR029058">
    <property type="entry name" value="AB_hydrolase_fold"/>
</dbReference>
<evidence type="ECO:0000256" key="1">
    <source>
        <dbReference type="SAM" id="SignalP"/>
    </source>
</evidence>
<protein>
    <submittedName>
        <fullName evidence="3">Virulence factor</fullName>
    </submittedName>
</protein>
<organism evidence="3 4">
    <name type="scientific">Pararcticibacter amylolyticus</name>
    <dbReference type="NCBI Taxonomy" id="2173175"/>
    <lineage>
        <taxon>Bacteria</taxon>
        <taxon>Pseudomonadati</taxon>
        <taxon>Bacteroidota</taxon>
        <taxon>Sphingobacteriia</taxon>
        <taxon>Sphingobacteriales</taxon>
        <taxon>Sphingobacteriaceae</taxon>
        <taxon>Pararcticibacter</taxon>
    </lineage>
</organism>